<dbReference type="RefSeq" id="WP_311534084.1">
    <property type="nucleotide sequence ID" value="NZ_JAVRHQ010000005.1"/>
</dbReference>
<name>A0ABU3C889_9FLAO</name>
<reference evidence="1 2" key="1">
    <citation type="submission" date="2023-09" db="EMBL/GenBank/DDBJ databases">
        <authorList>
            <person name="Rey-Velasco X."/>
        </authorList>
    </citation>
    <scope>NUCLEOTIDE SEQUENCE [LARGE SCALE GENOMIC DNA]</scope>
    <source>
        <strain evidence="1 2">F363</strain>
    </source>
</reference>
<sequence length="615" mass="67029">MKRGLLILTLIFLLCGWNGSELYAQGGLCESIEPFCAGSEELVFENSNPFNGGVPNGQVGPDYGCLLTQPYPAWFFLQIESSGNLSFMISQFQNQDGTGAQLDVDYIAWGPFDREDDYCNNTALSSGNMVSCSYSEAARENLTISNAQAGDIYVVLITNFSRSQGYISLQQTNSSQPGAGATDCSILESALGEDRVVCGENSIVLDGSSDEATDYEWYMYDENAGNYNLIPGETDPTLEVTADGNYRVVVTDSSDGSTAQDDVNVSFYNEPVAALPQNFVACATEEGSVDLTQANAAILSGNSAQENYQVIYYETEEAAEEGQAINTPQAYEWGGNAEVFANVVGQQSGCKSETISFEIINFNFDDPGLEEITAVCTDGQGNLLNNIIMGSDLGSQYSYEWFQGSSLISTNPVLTLNTIPTSDEVSLVLTDNGTGCTRTYQTSLEYFSAPAEVLVQITGSDFDGGYIVTAEAVPGPGNETEYEYQLDNGNWQSGNVFEEVQPGTHMVNARDINGCGATASRSFDLLGYMRFFTPNSDGYNDSWNLVFADDLEVEGLYIFDRYGKLLKQISPNGSGWDGTFNGRNMPADDYWFKIKFLNEENGELNEYSGHFSLIR</sequence>
<organism evidence="1 2">
    <name type="scientific">Autumnicola tepida</name>
    <dbReference type="NCBI Taxonomy" id="3075595"/>
    <lineage>
        <taxon>Bacteria</taxon>
        <taxon>Pseudomonadati</taxon>
        <taxon>Bacteroidota</taxon>
        <taxon>Flavobacteriia</taxon>
        <taxon>Flavobacteriales</taxon>
        <taxon>Flavobacteriaceae</taxon>
        <taxon>Autumnicola</taxon>
    </lineage>
</organism>
<keyword evidence="2" id="KW-1185">Reference proteome</keyword>
<evidence type="ECO:0000313" key="1">
    <source>
        <dbReference type="EMBL" id="MDT0642417.1"/>
    </source>
</evidence>
<dbReference type="Pfam" id="PF13585">
    <property type="entry name" value="CHU_C"/>
    <property type="match status" value="1"/>
</dbReference>
<proteinExistence type="predicted"/>
<dbReference type="NCBIfam" id="TIGR04131">
    <property type="entry name" value="Bac_Flav_CTERM"/>
    <property type="match status" value="1"/>
</dbReference>
<comment type="caution">
    <text evidence="1">The sequence shown here is derived from an EMBL/GenBank/DDBJ whole genome shotgun (WGS) entry which is preliminary data.</text>
</comment>
<gene>
    <name evidence="1" type="ORF">RM553_06175</name>
</gene>
<protein>
    <submittedName>
        <fullName evidence="1">T9SS type B sorting domain-containing protein</fullName>
    </submittedName>
</protein>
<evidence type="ECO:0000313" key="2">
    <source>
        <dbReference type="Proteomes" id="UP001262889"/>
    </source>
</evidence>
<dbReference type="EMBL" id="JAVRHQ010000005">
    <property type="protein sequence ID" value="MDT0642417.1"/>
    <property type="molecule type" value="Genomic_DNA"/>
</dbReference>
<accession>A0ABU3C889</accession>
<dbReference type="Proteomes" id="UP001262889">
    <property type="component" value="Unassembled WGS sequence"/>
</dbReference>
<dbReference type="InterPro" id="IPR026341">
    <property type="entry name" value="T9SS_type_B"/>
</dbReference>